<dbReference type="EMBL" id="GGEC01029251">
    <property type="protein sequence ID" value="MBX09735.1"/>
    <property type="molecule type" value="Transcribed_RNA"/>
</dbReference>
<sequence>MCLQCYCIECDGCNVSLVPPQSLYIVLI</sequence>
<accession>A0A2P2KVI5</accession>
<name>A0A2P2KVI5_RHIMU</name>
<reference evidence="1" key="1">
    <citation type="submission" date="2018-02" db="EMBL/GenBank/DDBJ databases">
        <title>Rhizophora mucronata_Transcriptome.</title>
        <authorList>
            <person name="Meera S.P."/>
            <person name="Sreeshan A."/>
            <person name="Augustine A."/>
        </authorList>
    </citation>
    <scope>NUCLEOTIDE SEQUENCE</scope>
    <source>
        <tissue evidence="1">Leaf</tissue>
    </source>
</reference>
<evidence type="ECO:0000313" key="1">
    <source>
        <dbReference type="EMBL" id="MBX09735.1"/>
    </source>
</evidence>
<dbReference type="AlphaFoldDB" id="A0A2P2KVI5"/>
<protein>
    <submittedName>
        <fullName evidence="1">Uncharacterized protein</fullName>
    </submittedName>
</protein>
<organism evidence="1">
    <name type="scientific">Rhizophora mucronata</name>
    <name type="common">Asiatic mangrove</name>
    <dbReference type="NCBI Taxonomy" id="61149"/>
    <lineage>
        <taxon>Eukaryota</taxon>
        <taxon>Viridiplantae</taxon>
        <taxon>Streptophyta</taxon>
        <taxon>Embryophyta</taxon>
        <taxon>Tracheophyta</taxon>
        <taxon>Spermatophyta</taxon>
        <taxon>Magnoliopsida</taxon>
        <taxon>eudicotyledons</taxon>
        <taxon>Gunneridae</taxon>
        <taxon>Pentapetalae</taxon>
        <taxon>rosids</taxon>
        <taxon>fabids</taxon>
        <taxon>Malpighiales</taxon>
        <taxon>Rhizophoraceae</taxon>
        <taxon>Rhizophora</taxon>
    </lineage>
</organism>
<proteinExistence type="predicted"/>